<evidence type="ECO:0000256" key="5">
    <source>
        <dbReference type="ARBA" id="ARBA00023237"/>
    </source>
</evidence>
<accession>A0ABW5NIP2</accession>
<reference evidence="9" key="1">
    <citation type="journal article" date="2019" name="Int. J. Syst. Evol. Microbiol.">
        <title>The Global Catalogue of Microorganisms (GCM) 10K type strain sequencing project: providing services to taxonomists for standard genome sequencing and annotation.</title>
        <authorList>
            <consortium name="The Broad Institute Genomics Platform"/>
            <consortium name="The Broad Institute Genome Sequencing Center for Infectious Disease"/>
            <person name="Wu L."/>
            <person name="Ma J."/>
        </authorList>
    </citation>
    <scope>NUCLEOTIDE SEQUENCE [LARGE SCALE GENOMIC DNA]</scope>
    <source>
        <strain evidence="9">KCTC 42248</strain>
    </source>
</reference>
<dbReference type="EMBL" id="JBHUMA010000006">
    <property type="protein sequence ID" value="MFD2598974.1"/>
    <property type="molecule type" value="Genomic_DNA"/>
</dbReference>
<dbReference type="PROSITE" id="PS51257">
    <property type="entry name" value="PROKAR_LIPOPROTEIN"/>
    <property type="match status" value="1"/>
</dbReference>
<dbReference type="Pfam" id="PF14322">
    <property type="entry name" value="SusD-like_3"/>
    <property type="match status" value="1"/>
</dbReference>
<dbReference type="RefSeq" id="WP_380869102.1">
    <property type="nucleotide sequence ID" value="NZ_JBHUMA010000006.1"/>
</dbReference>
<comment type="similarity">
    <text evidence="2">Belongs to the SusD family.</text>
</comment>
<evidence type="ECO:0000259" key="6">
    <source>
        <dbReference type="Pfam" id="PF07980"/>
    </source>
</evidence>
<keyword evidence="4" id="KW-0472">Membrane</keyword>
<proteinExistence type="inferred from homology"/>
<organism evidence="8 9">
    <name type="scientific">Sphingobacterium corticis</name>
    <dbReference type="NCBI Taxonomy" id="1812823"/>
    <lineage>
        <taxon>Bacteria</taxon>
        <taxon>Pseudomonadati</taxon>
        <taxon>Bacteroidota</taxon>
        <taxon>Sphingobacteriia</taxon>
        <taxon>Sphingobacteriales</taxon>
        <taxon>Sphingobacteriaceae</taxon>
        <taxon>Sphingobacterium</taxon>
    </lineage>
</organism>
<dbReference type="InterPro" id="IPR033985">
    <property type="entry name" value="SusD-like_N"/>
</dbReference>
<dbReference type="Pfam" id="PF07980">
    <property type="entry name" value="SusD_RagB"/>
    <property type="match status" value="1"/>
</dbReference>
<dbReference type="Proteomes" id="UP001597393">
    <property type="component" value="Unassembled WGS sequence"/>
</dbReference>
<feature type="domain" description="RagB/SusD" evidence="6">
    <location>
        <begin position="393"/>
        <end position="498"/>
    </location>
</feature>
<evidence type="ECO:0000256" key="2">
    <source>
        <dbReference type="ARBA" id="ARBA00006275"/>
    </source>
</evidence>
<dbReference type="InterPro" id="IPR012944">
    <property type="entry name" value="SusD_RagB_dom"/>
</dbReference>
<evidence type="ECO:0000256" key="4">
    <source>
        <dbReference type="ARBA" id="ARBA00023136"/>
    </source>
</evidence>
<evidence type="ECO:0000313" key="9">
    <source>
        <dbReference type="Proteomes" id="UP001597393"/>
    </source>
</evidence>
<sequence>MKKLNYIILAGCFGAATLMSSCEKFLDKPLENQQASEEINYSNWNRMYEPVSGVYRAASDDNLVHWIDLCIRVIRDDDFQQAAPDPNDNPELMAIKNFQRDATIQSYWGLNQSWIGYYSLAIAANNALLELEKFAATIPASNTEQTALNLQYQGEVRFLRAYAHLLASRLFGDVPILSDSEDIARLTTIEKSTREQVRQWIIEEMDFCIANMKKERPNQSTTHRGAVTAYSALLLKAKAAADLAANDNGSAQWDVVLNTTNEIIASNRFTLFEDFYELWKIRGKLSNESLFELQYSDFGLPTGDIVRPGIDWGTFFRWQGPTGDQKGSAISGAGWIPPSQNIVDFLTTRGDTTRLKTTILNYGTRTNGVDVPATTPSGDAIYPNIFGIKYFNGKAYLPKNQMTEGRIEYGANNNVRILRYADVLLLNAEAKVRKGQNGDEPFNLVRTRANMPAITGVTLTQILDERRAEFACEWWGERFNDLVRTGRAAQVFGSRFVPGVSESVPIPQTQIDANQNFR</sequence>
<keyword evidence="3" id="KW-0732">Signal</keyword>
<feature type="domain" description="SusD-like N-terminal" evidence="7">
    <location>
        <begin position="108"/>
        <end position="233"/>
    </location>
</feature>
<keyword evidence="9" id="KW-1185">Reference proteome</keyword>
<dbReference type="InterPro" id="IPR011990">
    <property type="entry name" value="TPR-like_helical_dom_sf"/>
</dbReference>
<evidence type="ECO:0000259" key="7">
    <source>
        <dbReference type="Pfam" id="PF14322"/>
    </source>
</evidence>
<dbReference type="Gene3D" id="1.25.40.390">
    <property type="match status" value="1"/>
</dbReference>
<protein>
    <submittedName>
        <fullName evidence="8">RagB/SusD family nutrient uptake outer membrane protein</fullName>
    </submittedName>
</protein>
<keyword evidence="5" id="KW-0998">Cell outer membrane</keyword>
<evidence type="ECO:0000313" key="8">
    <source>
        <dbReference type="EMBL" id="MFD2598974.1"/>
    </source>
</evidence>
<dbReference type="SUPFAM" id="SSF48452">
    <property type="entry name" value="TPR-like"/>
    <property type="match status" value="1"/>
</dbReference>
<evidence type="ECO:0000256" key="3">
    <source>
        <dbReference type="ARBA" id="ARBA00022729"/>
    </source>
</evidence>
<evidence type="ECO:0000256" key="1">
    <source>
        <dbReference type="ARBA" id="ARBA00004442"/>
    </source>
</evidence>
<gene>
    <name evidence="8" type="ORF">ACFSQ3_08415</name>
</gene>
<name>A0ABW5NIP2_9SPHI</name>
<comment type="caution">
    <text evidence="8">The sequence shown here is derived from an EMBL/GenBank/DDBJ whole genome shotgun (WGS) entry which is preliminary data.</text>
</comment>
<comment type="subcellular location">
    <subcellularLocation>
        <location evidence="1">Cell outer membrane</location>
    </subcellularLocation>
</comment>